<comment type="caution">
    <text evidence="3">The sequence shown here is derived from an EMBL/GenBank/DDBJ whole genome shotgun (WGS) entry which is preliminary data.</text>
</comment>
<dbReference type="InterPro" id="IPR004143">
    <property type="entry name" value="BPL_LPL_catalytic"/>
</dbReference>
<organism evidence="3 4">
    <name type="scientific">Limnospira platensis NIES-46</name>
    <dbReference type="NCBI Taxonomy" id="1236695"/>
    <lineage>
        <taxon>Bacteria</taxon>
        <taxon>Bacillati</taxon>
        <taxon>Cyanobacteriota</taxon>
        <taxon>Cyanophyceae</taxon>
        <taxon>Oscillatoriophycideae</taxon>
        <taxon>Oscillatoriales</taxon>
        <taxon>Sirenicapillariaceae</taxon>
        <taxon>Limnospira</taxon>
    </lineage>
</organism>
<dbReference type="Gene3D" id="3.30.930.10">
    <property type="entry name" value="Bira Bifunctional Protein, Domain 2"/>
    <property type="match status" value="1"/>
</dbReference>
<dbReference type="GeneID" id="301684922"/>
<keyword evidence="4" id="KW-1185">Reference proteome</keyword>
<keyword evidence="1 3" id="KW-0436">Ligase</keyword>
<gene>
    <name evidence="3" type="ORF">NIES46_41510</name>
</gene>
<dbReference type="NCBIfam" id="TIGR00121">
    <property type="entry name" value="birA_ligase"/>
    <property type="match status" value="1"/>
</dbReference>
<protein>
    <submittedName>
        <fullName evidence="3">Biotin acetyl-CoA carboxylase ligase</fullName>
    </submittedName>
</protein>
<dbReference type="SUPFAM" id="SSF55681">
    <property type="entry name" value="Class II aaRS and biotin synthetases"/>
    <property type="match status" value="1"/>
</dbReference>
<evidence type="ECO:0000313" key="3">
    <source>
        <dbReference type="EMBL" id="GCE96084.1"/>
    </source>
</evidence>
<dbReference type="GO" id="GO:0016874">
    <property type="term" value="F:ligase activity"/>
    <property type="evidence" value="ECO:0007669"/>
    <property type="project" value="UniProtKB-KW"/>
</dbReference>
<dbReference type="EMBL" id="BIMW01000171">
    <property type="protein sequence ID" value="GCE96084.1"/>
    <property type="molecule type" value="Genomic_DNA"/>
</dbReference>
<dbReference type="PROSITE" id="PS51733">
    <property type="entry name" value="BPL_LPL_CATALYTIC"/>
    <property type="match status" value="1"/>
</dbReference>
<proteinExistence type="predicted"/>
<evidence type="ECO:0000313" key="4">
    <source>
        <dbReference type="Proteomes" id="UP000326169"/>
    </source>
</evidence>
<dbReference type="InterPro" id="IPR004408">
    <property type="entry name" value="Biotin_CoA_COase_ligase"/>
</dbReference>
<sequence length="235" mass="25706">MDCDRILGALQALQENVVAVLSNPVSYVDASPSILIFDRLGSTNETLWELITTGLATPRTTVIALQQTAGRGQWGREWQSELGGLYLSYALTLHESITDTATPEHNYMAWLTQCSAWGIATVLRDRGVPVKLKWPNDLLLNKRKLGGILTETKVHNGEISQAVIGVGLNWSNSVPPTGINLQEFLNAHPTTAGVNSIEMLAAIVIWGIELGLMHYAQKGGESLMSSYMELLKVHQ</sequence>
<dbReference type="Proteomes" id="UP000326169">
    <property type="component" value="Unassembled WGS sequence"/>
</dbReference>
<dbReference type="CDD" id="cd16442">
    <property type="entry name" value="BPL"/>
    <property type="match status" value="1"/>
</dbReference>
<dbReference type="Pfam" id="PF03099">
    <property type="entry name" value="BPL_LplA_LipB"/>
    <property type="match status" value="1"/>
</dbReference>
<name>A0A5M3T9D8_LIMPL</name>
<accession>A0A5M3T9D8</accession>
<reference evidence="3 4" key="1">
    <citation type="journal article" date="2019" name="J Genomics">
        <title>The Draft Genome of a Hydrogen-producing Cyanobacterium, Arthrospira platensis NIES-46.</title>
        <authorList>
            <person name="Suzuki S."/>
            <person name="Yamaguchi H."/>
            <person name="Kawachi M."/>
        </authorList>
    </citation>
    <scope>NUCLEOTIDE SEQUENCE [LARGE SCALE GENOMIC DNA]</scope>
    <source>
        <strain evidence="3 4">NIES-46</strain>
    </source>
</reference>
<dbReference type="RefSeq" id="WP_014276888.1">
    <property type="nucleotide sequence ID" value="NZ_BIMW01000171.1"/>
</dbReference>
<dbReference type="PANTHER" id="PTHR12835:SF5">
    <property type="entry name" value="BIOTIN--PROTEIN LIGASE"/>
    <property type="match status" value="1"/>
</dbReference>
<dbReference type="PANTHER" id="PTHR12835">
    <property type="entry name" value="BIOTIN PROTEIN LIGASE"/>
    <property type="match status" value="1"/>
</dbReference>
<evidence type="ECO:0000256" key="1">
    <source>
        <dbReference type="ARBA" id="ARBA00022598"/>
    </source>
</evidence>
<dbReference type="InterPro" id="IPR045864">
    <property type="entry name" value="aa-tRNA-synth_II/BPL/LPL"/>
</dbReference>
<feature type="domain" description="BPL/LPL catalytic" evidence="2">
    <location>
        <begin position="29"/>
        <end position="216"/>
    </location>
</feature>
<evidence type="ECO:0000259" key="2">
    <source>
        <dbReference type="PROSITE" id="PS51733"/>
    </source>
</evidence>